<comment type="similarity">
    <text evidence="2">Belongs to the acyl-CoA dehydrogenase family.</text>
</comment>
<keyword evidence="5" id="KW-0560">Oxidoreductase</keyword>
<keyword evidence="9" id="KW-1185">Reference proteome</keyword>
<dbReference type="Gene3D" id="1.10.540.10">
    <property type="entry name" value="Acyl-CoA dehydrogenase/oxidase, N-terminal domain"/>
    <property type="match status" value="1"/>
</dbReference>
<dbReference type="InterPro" id="IPR013786">
    <property type="entry name" value="AcylCoA_DH/ox_N"/>
</dbReference>
<dbReference type="PANTHER" id="PTHR48083:SF2">
    <property type="entry name" value="MEDIUM-CHAIN SPECIFIC ACYL-COA DEHYDROGENASE, MITOCHONDRIAL"/>
    <property type="match status" value="1"/>
</dbReference>
<dbReference type="EMBL" id="BAAALG010000010">
    <property type="protein sequence ID" value="GAA1104665.1"/>
    <property type="molecule type" value="Genomic_DNA"/>
</dbReference>
<gene>
    <name evidence="8" type="ORF">GCM10009668_24920</name>
</gene>
<dbReference type="InterPro" id="IPR046373">
    <property type="entry name" value="Acyl-CoA_Oxase/DH_mid-dom_sf"/>
</dbReference>
<dbReference type="Pfam" id="PF02771">
    <property type="entry name" value="Acyl-CoA_dh_N"/>
    <property type="match status" value="1"/>
</dbReference>
<reference evidence="8 9" key="1">
    <citation type="journal article" date="2019" name="Int. J. Syst. Evol. Microbiol.">
        <title>The Global Catalogue of Microorganisms (GCM) 10K type strain sequencing project: providing services to taxonomists for standard genome sequencing and annotation.</title>
        <authorList>
            <consortium name="The Broad Institute Genomics Platform"/>
            <consortium name="The Broad Institute Genome Sequencing Center for Infectious Disease"/>
            <person name="Wu L."/>
            <person name="Ma J."/>
        </authorList>
    </citation>
    <scope>NUCLEOTIDE SEQUENCE [LARGE SCALE GENOMIC DNA]</scope>
    <source>
        <strain evidence="8 9">JCM 13008</strain>
    </source>
</reference>
<feature type="domain" description="Acyl-CoA dehydrogenase/oxidase N-terminal" evidence="7">
    <location>
        <begin position="14"/>
        <end position="122"/>
    </location>
</feature>
<dbReference type="InterPro" id="IPR037069">
    <property type="entry name" value="AcylCoA_DH/ox_N_sf"/>
</dbReference>
<evidence type="ECO:0000256" key="1">
    <source>
        <dbReference type="ARBA" id="ARBA00001974"/>
    </source>
</evidence>
<dbReference type="Proteomes" id="UP001501581">
    <property type="component" value="Unassembled WGS sequence"/>
</dbReference>
<proteinExistence type="inferred from homology"/>
<dbReference type="RefSeq" id="WP_343994870.1">
    <property type="nucleotide sequence ID" value="NZ_BAAALG010000010.1"/>
</dbReference>
<keyword evidence="4" id="KW-0274">FAD</keyword>
<comment type="cofactor">
    <cofactor evidence="1">
        <name>FAD</name>
        <dbReference type="ChEBI" id="CHEBI:57692"/>
    </cofactor>
</comment>
<accession>A0ABN1TVH1</accession>
<keyword evidence="3" id="KW-0285">Flavoprotein</keyword>
<dbReference type="Pfam" id="PF00441">
    <property type="entry name" value="Acyl-CoA_dh_1"/>
    <property type="match status" value="1"/>
</dbReference>
<dbReference type="Gene3D" id="2.40.110.10">
    <property type="entry name" value="Butyryl-CoA Dehydrogenase, subunit A, domain 2"/>
    <property type="match status" value="1"/>
</dbReference>
<dbReference type="InterPro" id="IPR009075">
    <property type="entry name" value="AcylCo_DH/oxidase_C"/>
</dbReference>
<evidence type="ECO:0000313" key="8">
    <source>
        <dbReference type="EMBL" id="GAA1104665.1"/>
    </source>
</evidence>
<sequence length="377" mass="39061">MTSPMEFDLGEDLTALADLAGEIFADQAPVDRVVAVERTEGGFDAKLWQTLADAGLLAAVLPEAAGGGEMGLLGLVAIAEQQGRRLAPVPFVAVVAGAAMPIAEFGSDALRARYLEPLTTGQALVTSGFDGVAGDCGLHGRLDGDAVILDGRVLAVPAAEQASAAVLPVRLADGSQRVVVVDLDAEGVRREPVATTFRGAAAHLELTGVRVAADSVLGGEEVVAWTLQRLRLGLAGVQIGVCAQALETTAQYVSQREQFGRPISTNQAVAVRAADAYLDTESIRLTTTRAAWLLDTGRAEEAAAAVLVAKLWAARGGLRAVHATQHLHGGIGADIDYPIHRYFLWGRQLAFSLGGADQIAAELGASIESAPRIGAPA</sequence>
<dbReference type="InterPro" id="IPR050741">
    <property type="entry name" value="Acyl-CoA_dehydrogenase"/>
</dbReference>
<evidence type="ECO:0000256" key="3">
    <source>
        <dbReference type="ARBA" id="ARBA00022630"/>
    </source>
</evidence>
<dbReference type="CDD" id="cd00567">
    <property type="entry name" value="ACAD"/>
    <property type="match status" value="1"/>
</dbReference>
<name>A0ABN1TVH1_9ACTN</name>
<evidence type="ECO:0000313" key="9">
    <source>
        <dbReference type="Proteomes" id="UP001501581"/>
    </source>
</evidence>
<dbReference type="SUPFAM" id="SSF56645">
    <property type="entry name" value="Acyl-CoA dehydrogenase NM domain-like"/>
    <property type="match status" value="1"/>
</dbReference>
<protein>
    <submittedName>
        <fullName evidence="8">Acyl-CoA dehydrogenase family protein</fullName>
    </submittedName>
</protein>
<evidence type="ECO:0000256" key="5">
    <source>
        <dbReference type="ARBA" id="ARBA00023002"/>
    </source>
</evidence>
<comment type="caution">
    <text evidence="8">The sequence shown here is derived from an EMBL/GenBank/DDBJ whole genome shotgun (WGS) entry which is preliminary data.</text>
</comment>
<evidence type="ECO:0000256" key="4">
    <source>
        <dbReference type="ARBA" id="ARBA00022827"/>
    </source>
</evidence>
<dbReference type="Gene3D" id="1.20.140.10">
    <property type="entry name" value="Butyryl-CoA Dehydrogenase, subunit A, domain 3"/>
    <property type="match status" value="1"/>
</dbReference>
<evidence type="ECO:0000259" key="7">
    <source>
        <dbReference type="Pfam" id="PF02771"/>
    </source>
</evidence>
<feature type="domain" description="Acyl-CoA dehydrogenase/oxidase C-terminal" evidence="6">
    <location>
        <begin position="219"/>
        <end position="363"/>
    </location>
</feature>
<dbReference type="SUPFAM" id="SSF47203">
    <property type="entry name" value="Acyl-CoA dehydrogenase C-terminal domain-like"/>
    <property type="match status" value="1"/>
</dbReference>
<evidence type="ECO:0000259" key="6">
    <source>
        <dbReference type="Pfam" id="PF00441"/>
    </source>
</evidence>
<organism evidence="8 9">
    <name type="scientific">Nocardioides dubius</name>
    <dbReference type="NCBI Taxonomy" id="317019"/>
    <lineage>
        <taxon>Bacteria</taxon>
        <taxon>Bacillati</taxon>
        <taxon>Actinomycetota</taxon>
        <taxon>Actinomycetes</taxon>
        <taxon>Propionibacteriales</taxon>
        <taxon>Nocardioidaceae</taxon>
        <taxon>Nocardioides</taxon>
    </lineage>
</organism>
<evidence type="ECO:0000256" key="2">
    <source>
        <dbReference type="ARBA" id="ARBA00009347"/>
    </source>
</evidence>
<dbReference type="InterPro" id="IPR036250">
    <property type="entry name" value="AcylCo_DH-like_C"/>
</dbReference>
<dbReference type="PANTHER" id="PTHR48083">
    <property type="entry name" value="MEDIUM-CHAIN SPECIFIC ACYL-COA DEHYDROGENASE, MITOCHONDRIAL-RELATED"/>
    <property type="match status" value="1"/>
</dbReference>
<dbReference type="InterPro" id="IPR009100">
    <property type="entry name" value="AcylCoA_DH/oxidase_NM_dom_sf"/>
</dbReference>